<reference evidence="6 7" key="1">
    <citation type="journal article" date="2018" name="Sci. Rep.">
        <title>A novel species of the marine cyanobacterium Acaryochloris with a unique pigment content and lifestyle.</title>
        <authorList>
            <person name="Partensky F."/>
            <person name="Six C."/>
            <person name="Ratin M."/>
            <person name="Garczarek L."/>
            <person name="Vaulot D."/>
            <person name="Probert I."/>
            <person name="Calteau A."/>
            <person name="Gourvil P."/>
            <person name="Marie D."/>
            <person name="Grebert T."/>
            <person name="Bouchier C."/>
            <person name="Le Panse S."/>
            <person name="Gachenot M."/>
            <person name="Rodriguez F."/>
            <person name="Garrido J.L."/>
        </authorList>
    </citation>
    <scope>NUCLEOTIDE SEQUENCE [LARGE SCALE GENOMIC DNA]</scope>
    <source>
        <strain evidence="6 7">RCC1774</strain>
    </source>
</reference>
<dbReference type="RefSeq" id="WP_110985523.1">
    <property type="nucleotide sequence ID" value="NZ_CAWNWM010000004.1"/>
</dbReference>
<keyword evidence="1" id="KW-0805">Transcription regulation</keyword>
<dbReference type="InterPro" id="IPR011075">
    <property type="entry name" value="TetR_C"/>
</dbReference>
<dbReference type="GO" id="GO:0003677">
    <property type="term" value="F:DNA binding"/>
    <property type="evidence" value="ECO:0007669"/>
    <property type="project" value="UniProtKB-UniRule"/>
</dbReference>
<dbReference type="EMBL" id="PQWO01000004">
    <property type="protein sequence ID" value="PZD73926.1"/>
    <property type="molecule type" value="Genomic_DNA"/>
</dbReference>
<dbReference type="InterPro" id="IPR036271">
    <property type="entry name" value="Tet_transcr_reg_TetR-rel_C_sf"/>
</dbReference>
<feature type="DNA-binding region" description="H-T-H motif" evidence="4">
    <location>
        <begin position="28"/>
        <end position="47"/>
    </location>
</feature>
<dbReference type="Pfam" id="PF16925">
    <property type="entry name" value="TetR_C_13"/>
    <property type="match status" value="1"/>
</dbReference>
<dbReference type="SUPFAM" id="SSF46689">
    <property type="entry name" value="Homeodomain-like"/>
    <property type="match status" value="1"/>
</dbReference>
<dbReference type="InterPro" id="IPR001647">
    <property type="entry name" value="HTH_TetR"/>
</dbReference>
<keyword evidence="2 4" id="KW-0238">DNA-binding</keyword>
<comment type="caution">
    <text evidence="6">The sequence shown here is derived from an EMBL/GenBank/DDBJ whole genome shotgun (WGS) entry which is preliminary data.</text>
</comment>
<protein>
    <submittedName>
        <fullName evidence="6">Transcriptional regulator AcuR</fullName>
    </submittedName>
</protein>
<dbReference type="Proteomes" id="UP000248857">
    <property type="component" value="Unassembled WGS sequence"/>
</dbReference>
<proteinExistence type="predicted"/>
<dbReference type="InterPro" id="IPR023772">
    <property type="entry name" value="DNA-bd_HTH_TetR-type_CS"/>
</dbReference>
<gene>
    <name evidence="6" type="primary">acuR_1</name>
    <name evidence="6" type="ORF">C1752_01545</name>
</gene>
<evidence type="ECO:0000259" key="5">
    <source>
        <dbReference type="PROSITE" id="PS50977"/>
    </source>
</evidence>
<dbReference type="Gene3D" id="1.10.357.10">
    <property type="entry name" value="Tetracycline Repressor, domain 2"/>
    <property type="match status" value="1"/>
</dbReference>
<dbReference type="AlphaFoldDB" id="A0A2W1JL62"/>
<dbReference type="InterPro" id="IPR009057">
    <property type="entry name" value="Homeodomain-like_sf"/>
</dbReference>
<dbReference type="PANTHER" id="PTHR47506">
    <property type="entry name" value="TRANSCRIPTIONAL REGULATORY PROTEIN"/>
    <property type="match status" value="1"/>
</dbReference>
<dbReference type="PANTHER" id="PTHR47506:SF6">
    <property type="entry name" value="HTH-TYPE TRANSCRIPTIONAL REPRESSOR NEMR"/>
    <property type="match status" value="1"/>
</dbReference>
<evidence type="ECO:0000313" key="7">
    <source>
        <dbReference type="Proteomes" id="UP000248857"/>
    </source>
</evidence>
<feature type="domain" description="HTH tetR-type" evidence="5">
    <location>
        <begin position="5"/>
        <end position="65"/>
    </location>
</feature>
<accession>A0A2W1JL62</accession>
<evidence type="ECO:0000256" key="3">
    <source>
        <dbReference type="ARBA" id="ARBA00023163"/>
    </source>
</evidence>
<sequence>MAHLKRTREDILQSVISTVHRQGLVATSLSELFEVSGASAGSFYNYFRSKNHLGHALIDFEWELLSSEVLEPALASSPNPIEQLLDMLHRLEMKQIQQPNCGGCLLGNLVVDLVEQDPAFREHLTRIFEQWEQTIAQALTQAQDQLQLDINPQHLAEQILSATEGAMLMGRLHQDADRIHRNFAGVRQLLKQALYN</sequence>
<keyword evidence="3" id="KW-0804">Transcription</keyword>
<dbReference type="PROSITE" id="PS01081">
    <property type="entry name" value="HTH_TETR_1"/>
    <property type="match status" value="1"/>
</dbReference>
<dbReference type="SUPFAM" id="SSF48498">
    <property type="entry name" value="Tetracyclin repressor-like, C-terminal domain"/>
    <property type="match status" value="1"/>
</dbReference>
<dbReference type="Pfam" id="PF00440">
    <property type="entry name" value="TetR_N"/>
    <property type="match status" value="1"/>
</dbReference>
<dbReference type="OrthoDB" id="116240at2"/>
<evidence type="ECO:0000313" key="6">
    <source>
        <dbReference type="EMBL" id="PZD73926.1"/>
    </source>
</evidence>
<evidence type="ECO:0000256" key="1">
    <source>
        <dbReference type="ARBA" id="ARBA00023015"/>
    </source>
</evidence>
<organism evidence="6 7">
    <name type="scientific">Acaryochloris thomasi RCC1774</name>
    <dbReference type="NCBI Taxonomy" id="1764569"/>
    <lineage>
        <taxon>Bacteria</taxon>
        <taxon>Bacillati</taxon>
        <taxon>Cyanobacteriota</taxon>
        <taxon>Cyanophyceae</taxon>
        <taxon>Acaryochloridales</taxon>
        <taxon>Acaryochloridaceae</taxon>
        <taxon>Acaryochloris</taxon>
        <taxon>Acaryochloris thomasi</taxon>
    </lineage>
</organism>
<evidence type="ECO:0000256" key="4">
    <source>
        <dbReference type="PROSITE-ProRule" id="PRU00335"/>
    </source>
</evidence>
<evidence type="ECO:0000256" key="2">
    <source>
        <dbReference type="ARBA" id="ARBA00023125"/>
    </source>
</evidence>
<keyword evidence="7" id="KW-1185">Reference proteome</keyword>
<name>A0A2W1JL62_9CYAN</name>
<dbReference type="PROSITE" id="PS50977">
    <property type="entry name" value="HTH_TETR_2"/>
    <property type="match status" value="1"/>
</dbReference>